<dbReference type="Pfam" id="PF15328">
    <property type="entry name" value="GCOM2"/>
    <property type="match status" value="1"/>
</dbReference>
<dbReference type="Proteomes" id="UP000242188">
    <property type="component" value="Unassembled WGS sequence"/>
</dbReference>
<dbReference type="PANTHER" id="PTHR23171:SF13">
    <property type="entry name" value="DNA-DIRECTED RNA POLYMERASE II SUBUNIT GRINL1A"/>
    <property type="match status" value="1"/>
</dbReference>
<protein>
    <submittedName>
        <fullName evidence="2">DNA-directed RNA polymerase II subunit GRINL1A</fullName>
    </submittedName>
</protein>
<dbReference type="PANTHER" id="PTHR23171">
    <property type="entry name" value="GDOWN1"/>
    <property type="match status" value="1"/>
</dbReference>
<dbReference type="AlphaFoldDB" id="A0A210PMP5"/>
<dbReference type="InterPro" id="IPR051375">
    <property type="entry name" value="Tuftelin_GRINL1A/MYZAP/CCD68"/>
</dbReference>
<evidence type="ECO:0000313" key="3">
    <source>
        <dbReference type="Proteomes" id="UP000242188"/>
    </source>
</evidence>
<keyword evidence="3" id="KW-1185">Reference proteome</keyword>
<gene>
    <name evidence="2" type="ORF">KP79_PYT15631</name>
</gene>
<organism evidence="2 3">
    <name type="scientific">Mizuhopecten yessoensis</name>
    <name type="common">Japanese scallop</name>
    <name type="synonym">Patinopecten yessoensis</name>
    <dbReference type="NCBI Taxonomy" id="6573"/>
    <lineage>
        <taxon>Eukaryota</taxon>
        <taxon>Metazoa</taxon>
        <taxon>Spiralia</taxon>
        <taxon>Lophotrochozoa</taxon>
        <taxon>Mollusca</taxon>
        <taxon>Bivalvia</taxon>
        <taxon>Autobranchia</taxon>
        <taxon>Pteriomorphia</taxon>
        <taxon>Pectinida</taxon>
        <taxon>Pectinoidea</taxon>
        <taxon>Pectinidae</taxon>
        <taxon>Mizuhopecten</taxon>
    </lineage>
</organism>
<accession>A0A210PMP5</accession>
<feature type="region of interest" description="Disordered" evidence="1">
    <location>
        <begin position="307"/>
        <end position="332"/>
    </location>
</feature>
<dbReference type="GO" id="GO:0005634">
    <property type="term" value="C:nucleus"/>
    <property type="evidence" value="ECO:0007669"/>
    <property type="project" value="InterPro"/>
</dbReference>
<keyword evidence="2" id="KW-0804">Transcription</keyword>
<dbReference type="OrthoDB" id="2408655at2759"/>
<dbReference type="GO" id="GO:0000428">
    <property type="term" value="C:DNA-directed RNA polymerase complex"/>
    <property type="evidence" value="ECO:0007669"/>
    <property type="project" value="UniProtKB-KW"/>
</dbReference>
<dbReference type="STRING" id="6573.A0A210PMP5"/>
<feature type="region of interest" description="Disordered" evidence="1">
    <location>
        <begin position="88"/>
        <end position="107"/>
    </location>
</feature>
<evidence type="ECO:0000256" key="1">
    <source>
        <dbReference type="SAM" id="MobiDB-lite"/>
    </source>
</evidence>
<comment type="caution">
    <text evidence="2">The sequence shown here is derived from an EMBL/GenBank/DDBJ whole genome shotgun (WGS) entry which is preliminary data.</text>
</comment>
<feature type="compositionally biased region" description="Low complexity" evidence="1">
    <location>
        <begin position="133"/>
        <end position="142"/>
    </location>
</feature>
<reference evidence="2 3" key="1">
    <citation type="journal article" date="2017" name="Nat. Ecol. Evol.">
        <title>Scallop genome provides insights into evolution of bilaterian karyotype and development.</title>
        <authorList>
            <person name="Wang S."/>
            <person name="Zhang J."/>
            <person name="Jiao W."/>
            <person name="Li J."/>
            <person name="Xun X."/>
            <person name="Sun Y."/>
            <person name="Guo X."/>
            <person name="Huan P."/>
            <person name="Dong B."/>
            <person name="Zhang L."/>
            <person name="Hu X."/>
            <person name="Sun X."/>
            <person name="Wang J."/>
            <person name="Zhao C."/>
            <person name="Wang Y."/>
            <person name="Wang D."/>
            <person name="Huang X."/>
            <person name="Wang R."/>
            <person name="Lv J."/>
            <person name="Li Y."/>
            <person name="Zhang Z."/>
            <person name="Liu B."/>
            <person name="Lu W."/>
            <person name="Hui Y."/>
            <person name="Liang J."/>
            <person name="Zhou Z."/>
            <person name="Hou R."/>
            <person name="Li X."/>
            <person name="Liu Y."/>
            <person name="Li H."/>
            <person name="Ning X."/>
            <person name="Lin Y."/>
            <person name="Zhao L."/>
            <person name="Xing Q."/>
            <person name="Dou J."/>
            <person name="Li Y."/>
            <person name="Mao J."/>
            <person name="Guo H."/>
            <person name="Dou H."/>
            <person name="Li T."/>
            <person name="Mu C."/>
            <person name="Jiang W."/>
            <person name="Fu Q."/>
            <person name="Fu X."/>
            <person name="Miao Y."/>
            <person name="Liu J."/>
            <person name="Yu Q."/>
            <person name="Li R."/>
            <person name="Liao H."/>
            <person name="Li X."/>
            <person name="Kong Y."/>
            <person name="Jiang Z."/>
            <person name="Chourrout D."/>
            <person name="Li R."/>
            <person name="Bao Z."/>
        </authorList>
    </citation>
    <scope>NUCLEOTIDE SEQUENCE [LARGE SCALE GENOMIC DNA]</scope>
    <source>
        <strain evidence="2 3">PY_sf001</strain>
    </source>
</reference>
<proteinExistence type="predicted"/>
<dbReference type="PRINTS" id="PR02085">
    <property type="entry name" value="POLR2GRINL1"/>
</dbReference>
<dbReference type="InterPro" id="IPR026213">
    <property type="entry name" value="GRINL1"/>
</dbReference>
<feature type="compositionally biased region" description="Acidic residues" evidence="1">
    <location>
        <begin position="323"/>
        <end position="332"/>
    </location>
</feature>
<name>A0A210PMP5_MIZYE</name>
<dbReference type="GO" id="GO:0003711">
    <property type="term" value="F:transcription elongation factor activity"/>
    <property type="evidence" value="ECO:0007669"/>
    <property type="project" value="InterPro"/>
</dbReference>
<dbReference type="GO" id="GO:0006368">
    <property type="term" value="P:transcription elongation by RNA polymerase II"/>
    <property type="evidence" value="ECO:0007669"/>
    <property type="project" value="InterPro"/>
</dbReference>
<keyword evidence="2" id="KW-0240">DNA-directed RNA polymerase</keyword>
<evidence type="ECO:0000313" key="2">
    <source>
        <dbReference type="EMBL" id="OWF37775.1"/>
    </source>
</evidence>
<dbReference type="GO" id="GO:0035556">
    <property type="term" value="P:intracellular signal transduction"/>
    <property type="evidence" value="ECO:0007669"/>
    <property type="project" value="TreeGrafter"/>
</dbReference>
<feature type="region of interest" description="Disordered" evidence="1">
    <location>
        <begin position="133"/>
        <end position="152"/>
    </location>
</feature>
<dbReference type="EMBL" id="NEDP02005580">
    <property type="protein sequence ID" value="OWF37775.1"/>
    <property type="molecule type" value="Genomic_DNA"/>
</dbReference>
<sequence length="332" mass="37502">MMSPKQKQGYVGDISSKSTVELMELLSRQEKILCKTKFVESLPDKGAKVRTFYEKLQQLLSVRTQQADGGHVFPPTGQMSQNQVQSVPTGLRGEKQEQKMNNSSLSNKLHQTVPVSSFEDEMRLPQQEQNSMLTTSTTTMTTQPQSDNSSEVEMKNDITENKNPKTVHDSDLEGSLKKMQISAEVSVMDRIQKEKTTNAYSKAIQNATAIHIPSKPNSGLKNTDISNMPREYKFRSRDQNYAPPVHVTPRAVEESAATPPLYKHKESKLIPLNESLSLQKTQKVKQEELQARHAAEKLTQRLGVTMEQYNPEGVDMSYRNQEQEVDSDDDLE</sequence>